<feature type="transmembrane region" description="Helical" evidence="6">
    <location>
        <begin position="137"/>
        <end position="158"/>
    </location>
</feature>
<proteinExistence type="inferred from homology"/>
<feature type="transmembrane region" description="Helical" evidence="6">
    <location>
        <begin position="277"/>
        <end position="298"/>
    </location>
</feature>
<dbReference type="GO" id="GO:0015144">
    <property type="term" value="F:carbohydrate transmembrane transporter activity"/>
    <property type="evidence" value="ECO:0007669"/>
    <property type="project" value="InterPro"/>
</dbReference>
<evidence type="ECO:0000313" key="8">
    <source>
        <dbReference type="Ensembl" id="ENSHCOP00000007111.1"/>
    </source>
</evidence>
<evidence type="ECO:0000256" key="1">
    <source>
        <dbReference type="ARBA" id="ARBA00004141"/>
    </source>
</evidence>
<dbReference type="Proteomes" id="UP000264820">
    <property type="component" value="Unplaced"/>
</dbReference>
<dbReference type="OMA" id="EFYPLAM"/>
<evidence type="ECO:0000256" key="6">
    <source>
        <dbReference type="SAM" id="Phobius"/>
    </source>
</evidence>
<dbReference type="KEGG" id="hcq:109526238"/>
<accession>A0A3Q2Y2N0</accession>
<evidence type="ECO:0000256" key="4">
    <source>
        <dbReference type="ARBA" id="ARBA00022989"/>
    </source>
</evidence>
<organism evidence="8 9">
    <name type="scientific">Hippocampus comes</name>
    <name type="common">Tiger tail seahorse</name>
    <dbReference type="NCBI Taxonomy" id="109280"/>
    <lineage>
        <taxon>Eukaryota</taxon>
        <taxon>Metazoa</taxon>
        <taxon>Chordata</taxon>
        <taxon>Craniata</taxon>
        <taxon>Vertebrata</taxon>
        <taxon>Euteleostomi</taxon>
        <taxon>Actinopterygii</taxon>
        <taxon>Neopterygii</taxon>
        <taxon>Teleostei</taxon>
        <taxon>Neoteleostei</taxon>
        <taxon>Acanthomorphata</taxon>
        <taxon>Syngnathiaria</taxon>
        <taxon>Syngnathiformes</taxon>
        <taxon>Syngnathoidei</taxon>
        <taxon>Syngnathidae</taxon>
        <taxon>Hippocampus</taxon>
    </lineage>
</organism>
<protein>
    <submittedName>
        <fullName evidence="8">Transmembrane protein 144b</fullName>
    </submittedName>
</protein>
<keyword evidence="7" id="KW-0732">Signal</keyword>
<feature type="signal peptide" evidence="7">
    <location>
        <begin position="1"/>
        <end position="20"/>
    </location>
</feature>
<comment type="similarity">
    <text evidence="2">Belongs to the TMEM144 family.</text>
</comment>
<feature type="transmembrane region" description="Helical" evidence="6">
    <location>
        <begin position="310"/>
        <end position="331"/>
    </location>
</feature>
<comment type="subcellular location">
    <subcellularLocation>
        <location evidence="1">Membrane</location>
        <topology evidence="1">Multi-pass membrane protein</topology>
    </subcellularLocation>
</comment>
<reference evidence="8" key="1">
    <citation type="submission" date="2025-08" db="UniProtKB">
        <authorList>
            <consortium name="Ensembl"/>
        </authorList>
    </citation>
    <scope>IDENTIFICATION</scope>
</reference>
<dbReference type="InterPro" id="IPR010651">
    <property type="entry name" value="Sugar_transport"/>
</dbReference>
<feature type="transmembrane region" description="Helical" evidence="6">
    <location>
        <begin position="49"/>
        <end position="71"/>
    </location>
</feature>
<dbReference type="GO" id="GO:0016020">
    <property type="term" value="C:membrane"/>
    <property type="evidence" value="ECO:0007669"/>
    <property type="project" value="UniProtKB-SubCell"/>
</dbReference>
<dbReference type="PANTHER" id="PTHR16119">
    <property type="entry name" value="TRANSMEMBRANE PROTEIN 144"/>
    <property type="match status" value="1"/>
</dbReference>
<dbReference type="STRING" id="109280.ENSHCOP00000007111"/>
<dbReference type="Ensembl" id="ENSHCOT00000002553.1">
    <property type="protein sequence ID" value="ENSHCOP00000007111.1"/>
    <property type="gene ID" value="ENSHCOG00000009030.1"/>
</dbReference>
<keyword evidence="3 6" id="KW-0812">Transmembrane</keyword>
<dbReference type="InterPro" id="IPR012435">
    <property type="entry name" value="TMEM144"/>
</dbReference>
<feature type="transmembrane region" description="Helical" evidence="6">
    <location>
        <begin position="367"/>
        <end position="388"/>
    </location>
</feature>
<feature type="chain" id="PRO_5018635252" evidence="7">
    <location>
        <begin position="21"/>
        <end position="391"/>
    </location>
</feature>
<dbReference type="Pfam" id="PF07857">
    <property type="entry name" value="TMEM144"/>
    <property type="match status" value="1"/>
</dbReference>
<evidence type="ECO:0000256" key="5">
    <source>
        <dbReference type="ARBA" id="ARBA00023136"/>
    </source>
</evidence>
<keyword evidence="9" id="KW-1185">Reference proteome</keyword>
<evidence type="ECO:0000256" key="7">
    <source>
        <dbReference type="SAM" id="SignalP"/>
    </source>
</evidence>
<feature type="transmembrane region" description="Helical" evidence="6">
    <location>
        <begin position="337"/>
        <end position="360"/>
    </location>
</feature>
<keyword evidence="4 6" id="KW-1133">Transmembrane helix</keyword>
<dbReference type="PANTHER" id="PTHR16119:SF17">
    <property type="entry name" value="TRANSMEMBRANE PROTEIN 144"/>
    <property type="match status" value="1"/>
</dbReference>
<dbReference type="RefSeq" id="XP_019742955.1">
    <property type="nucleotide sequence ID" value="XM_019887396.1"/>
</dbReference>
<name>A0A3Q2Y2N0_HIPCM</name>
<feature type="transmembrane region" description="Helical" evidence="6">
    <location>
        <begin position="108"/>
        <end position="130"/>
    </location>
</feature>
<evidence type="ECO:0000256" key="2">
    <source>
        <dbReference type="ARBA" id="ARBA00005731"/>
    </source>
</evidence>
<dbReference type="GeneTree" id="ENSGT00390000012574"/>
<feature type="transmembrane region" description="Helical" evidence="6">
    <location>
        <begin position="170"/>
        <end position="189"/>
    </location>
</feature>
<sequence>MFVAKCALLVIPLLIARCYGKQAKASGGSGDEEVEAKNGTFGFNSTNNMTRFTCGMVANVAAVLLYGSSFVSVKRIETGDGMFFQWMYCTGIWSVAMIGDVMLHSPKFYPMAMIGGAIWATGSVMVVTIVKAIGLGLGILIWGSSSLLISWATSRFGWFGITADEVSRPALNYCGAGLCLLSGIIFFCVKTDVQLHPDPEIVPLLIDRRSCDTYGPASPKFWIDFVGPKRRRFIGYLLAVMTGIFYGFSFAPMLYIKSHSSYRNSMFHGASVYDLDYVYAESCGIFLASTVYFAIYCVAMRSRPRIYSRAVLPGLLSGSMWALATYCWALANNYLSAIITFPMVSAGYGLVAALWGGLLFREIKGIVNCLIFSLASCVVLAGSLLTAISNL</sequence>
<dbReference type="AlphaFoldDB" id="A0A3Q2Y2N0"/>
<dbReference type="CTD" id="449810"/>
<feature type="transmembrane region" description="Helical" evidence="6">
    <location>
        <begin position="83"/>
        <end position="102"/>
    </location>
</feature>
<evidence type="ECO:0000256" key="3">
    <source>
        <dbReference type="ARBA" id="ARBA00022692"/>
    </source>
</evidence>
<feature type="transmembrane region" description="Helical" evidence="6">
    <location>
        <begin position="233"/>
        <end position="257"/>
    </location>
</feature>
<keyword evidence="5 6" id="KW-0472">Membrane</keyword>
<dbReference type="OrthoDB" id="426527at2759"/>
<evidence type="ECO:0000313" key="9">
    <source>
        <dbReference type="Proteomes" id="UP000264820"/>
    </source>
</evidence>
<reference evidence="8" key="2">
    <citation type="submission" date="2025-09" db="UniProtKB">
        <authorList>
            <consortium name="Ensembl"/>
        </authorList>
    </citation>
    <scope>IDENTIFICATION</scope>
</reference>
<dbReference type="GeneID" id="109526238"/>